<dbReference type="InterPro" id="IPR040442">
    <property type="entry name" value="Pyrv_kinase-like_dom_sf"/>
</dbReference>
<reference evidence="1 2" key="1">
    <citation type="submission" date="2018-07" db="EMBL/GenBank/DDBJ databases">
        <title>Genomic Encyclopedia of Type Strains, Phase III (KMG-III): the genomes of soil and plant-associated and newly described type strains.</title>
        <authorList>
            <person name="Whitman W."/>
        </authorList>
    </citation>
    <scope>NUCLEOTIDE SEQUENCE [LARGE SCALE GENOMIC DNA]</scope>
    <source>
        <strain evidence="1 2">CECT 8488</strain>
    </source>
</reference>
<dbReference type="Proteomes" id="UP000256845">
    <property type="component" value="Unassembled WGS sequence"/>
</dbReference>
<dbReference type="CDD" id="cd00377">
    <property type="entry name" value="ICL_PEPM"/>
    <property type="match status" value="1"/>
</dbReference>
<keyword evidence="1" id="KW-0456">Lyase</keyword>
<dbReference type="SUPFAM" id="SSF51621">
    <property type="entry name" value="Phosphoenolpyruvate/pyruvate domain"/>
    <property type="match status" value="1"/>
</dbReference>
<dbReference type="InterPro" id="IPR015813">
    <property type="entry name" value="Pyrv/PenolPyrv_kinase-like_dom"/>
</dbReference>
<dbReference type="InterPro" id="IPR018523">
    <property type="entry name" value="Isocitrate_lyase_ph_CS"/>
</dbReference>
<dbReference type="InterPro" id="IPR039556">
    <property type="entry name" value="ICL/PEPM"/>
</dbReference>
<dbReference type="OrthoDB" id="9771433at2"/>
<dbReference type="PROSITE" id="PS00161">
    <property type="entry name" value="ISOCITRATE_LYASE"/>
    <property type="match status" value="1"/>
</dbReference>
<sequence length="300" mass="32554">MTEVWGKELYGAQLRQRVSHGGALPLIGIFDLFSASLAARHFEAVFCSGYGFAASYYGLPDEGYIAWPDMVAYVERIRAVLPDQHIVVDIDDGYGDPKLAANTVKRLERVGASAVILEDQRRPKKCGHLPGKDILDTDDYLKRLDKVLDVREDLCVIARTDATTLEEGIRRAKLYATRPVDGILVEGVPSLEVIPEIREAIGPDLMLTINLIAGGKTPPVTVSKLQQLGASLVIYSTPCLFLAQQAIDRGLAQLKADNGKFTAETSGVPFQENISLMAMNGLSATSRPAQSTAWPDKAAG</sequence>
<dbReference type="EMBL" id="QRDW01000003">
    <property type="protein sequence ID" value="RED51547.1"/>
    <property type="molecule type" value="Genomic_DNA"/>
</dbReference>
<evidence type="ECO:0000313" key="2">
    <source>
        <dbReference type="Proteomes" id="UP000256845"/>
    </source>
</evidence>
<dbReference type="AlphaFoldDB" id="A0A3D9HPX9"/>
<name>A0A3D9HPX9_9PROT</name>
<evidence type="ECO:0000313" key="1">
    <source>
        <dbReference type="EMBL" id="RED51547.1"/>
    </source>
</evidence>
<gene>
    <name evidence="1" type="ORF">DFP90_103350</name>
</gene>
<keyword evidence="2" id="KW-1185">Reference proteome</keyword>
<organism evidence="1 2">
    <name type="scientific">Aestuariispira insulae</name>
    <dbReference type="NCBI Taxonomy" id="1461337"/>
    <lineage>
        <taxon>Bacteria</taxon>
        <taxon>Pseudomonadati</taxon>
        <taxon>Pseudomonadota</taxon>
        <taxon>Alphaproteobacteria</taxon>
        <taxon>Rhodospirillales</taxon>
        <taxon>Kiloniellaceae</taxon>
        <taxon>Aestuariispira</taxon>
    </lineage>
</organism>
<protein>
    <submittedName>
        <fullName evidence="1">2-methylisocitrate lyase-like PEP mutase family enzyme</fullName>
    </submittedName>
</protein>
<proteinExistence type="predicted"/>
<dbReference type="PANTHER" id="PTHR42905:SF5">
    <property type="entry name" value="CARBOXYVINYL-CARBOXYPHOSPHONATE PHOSPHORYLMUTASE, CHLOROPLASTIC"/>
    <property type="match status" value="1"/>
</dbReference>
<dbReference type="Pfam" id="PF13714">
    <property type="entry name" value="PEP_mutase"/>
    <property type="match status" value="1"/>
</dbReference>
<comment type="caution">
    <text evidence="1">The sequence shown here is derived from an EMBL/GenBank/DDBJ whole genome shotgun (WGS) entry which is preliminary data.</text>
</comment>
<dbReference type="Gene3D" id="3.20.20.60">
    <property type="entry name" value="Phosphoenolpyruvate-binding domains"/>
    <property type="match status" value="1"/>
</dbReference>
<accession>A0A3D9HPX9</accession>
<dbReference type="RefSeq" id="WP_115936424.1">
    <property type="nucleotide sequence ID" value="NZ_QRDW01000003.1"/>
</dbReference>
<dbReference type="PANTHER" id="PTHR42905">
    <property type="entry name" value="PHOSPHOENOLPYRUVATE CARBOXYLASE"/>
    <property type="match status" value="1"/>
</dbReference>
<dbReference type="GO" id="GO:0016833">
    <property type="term" value="F:oxo-acid-lyase activity"/>
    <property type="evidence" value="ECO:0007669"/>
    <property type="project" value="UniProtKB-ARBA"/>
</dbReference>